<dbReference type="EMBL" id="BAAAYK010000038">
    <property type="protein sequence ID" value="GAA3359968.1"/>
    <property type="molecule type" value="Genomic_DNA"/>
</dbReference>
<protein>
    <submittedName>
        <fullName evidence="3">Alpha/beta hydrolase</fullName>
    </submittedName>
</protein>
<dbReference type="PRINTS" id="PR00412">
    <property type="entry name" value="EPOXHYDRLASE"/>
</dbReference>
<proteinExistence type="predicted"/>
<dbReference type="InterPro" id="IPR029058">
    <property type="entry name" value="AB_hydrolase_fold"/>
</dbReference>
<evidence type="ECO:0000259" key="2">
    <source>
        <dbReference type="Pfam" id="PF00561"/>
    </source>
</evidence>
<dbReference type="RefSeq" id="WP_344928383.1">
    <property type="nucleotide sequence ID" value="NZ_BAAAYK010000038.1"/>
</dbReference>
<accession>A0ABP6RSF0</accession>
<keyword evidence="4" id="KW-1185">Reference proteome</keyword>
<keyword evidence="1 3" id="KW-0378">Hydrolase</keyword>
<evidence type="ECO:0000256" key="1">
    <source>
        <dbReference type="ARBA" id="ARBA00022801"/>
    </source>
</evidence>
<evidence type="ECO:0000313" key="3">
    <source>
        <dbReference type="EMBL" id="GAA3359968.1"/>
    </source>
</evidence>
<dbReference type="Proteomes" id="UP001500483">
    <property type="component" value="Unassembled WGS sequence"/>
</dbReference>
<gene>
    <name evidence="3" type="ORF">GCM10020366_38080</name>
</gene>
<dbReference type="Gene3D" id="3.40.50.1820">
    <property type="entry name" value="alpha/beta hydrolase"/>
    <property type="match status" value="1"/>
</dbReference>
<dbReference type="InterPro" id="IPR000639">
    <property type="entry name" value="Epox_hydrolase-like"/>
</dbReference>
<comment type="caution">
    <text evidence="3">The sequence shown here is derived from an EMBL/GenBank/DDBJ whole genome shotgun (WGS) entry which is preliminary data.</text>
</comment>
<sequence>MVAAVSPEVPGVEHRYVQVGGLRVHVAEAGSGPPLVLLHGWPQHWYLWRHQIPELARSYRVIAPDLRGHGWTDAPAGGYDKENLAADLIGLLDALELDRVRLVGHDWGGWTGFLACLRAPERFDRFLALNIAHPWPSRSPAARLSLWRFWYQVVVGSPLGSLLVRRTPFISRGILGTVERGALGRAERDAFADRWRDPARARASVQLYRTFLLRELPAVARGRYRDSTLTTRTRLLFGTGDPAISPRLLAGYERHAERMDVRWVPGAGHFIVDERPDRVLAEIQEFMAE</sequence>
<dbReference type="SUPFAM" id="SSF53474">
    <property type="entry name" value="alpha/beta-Hydrolases"/>
    <property type="match status" value="1"/>
</dbReference>
<dbReference type="InterPro" id="IPR000073">
    <property type="entry name" value="AB_hydrolase_1"/>
</dbReference>
<organism evidence="3 4">
    <name type="scientific">Saccharopolyspora gregorii</name>
    <dbReference type="NCBI Taxonomy" id="33914"/>
    <lineage>
        <taxon>Bacteria</taxon>
        <taxon>Bacillati</taxon>
        <taxon>Actinomycetota</taxon>
        <taxon>Actinomycetes</taxon>
        <taxon>Pseudonocardiales</taxon>
        <taxon>Pseudonocardiaceae</taxon>
        <taxon>Saccharopolyspora</taxon>
    </lineage>
</organism>
<dbReference type="Pfam" id="PF00561">
    <property type="entry name" value="Abhydrolase_1"/>
    <property type="match status" value="1"/>
</dbReference>
<dbReference type="GO" id="GO:0016787">
    <property type="term" value="F:hydrolase activity"/>
    <property type="evidence" value="ECO:0007669"/>
    <property type="project" value="UniProtKB-KW"/>
</dbReference>
<dbReference type="PANTHER" id="PTHR43329">
    <property type="entry name" value="EPOXIDE HYDROLASE"/>
    <property type="match status" value="1"/>
</dbReference>
<name>A0ABP6RSF0_9PSEU</name>
<evidence type="ECO:0000313" key="4">
    <source>
        <dbReference type="Proteomes" id="UP001500483"/>
    </source>
</evidence>
<reference evidence="4" key="1">
    <citation type="journal article" date="2019" name="Int. J. Syst. Evol. Microbiol.">
        <title>The Global Catalogue of Microorganisms (GCM) 10K type strain sequencing project: providing services to taxonomists for standard genome sequencing and annotation.</title>
        <authorList>
            <consortium name="The Broad Institute Genomics Platform"/>
            <consortium name="The Broad Institute Genome Sequencing Center for Infectious Disease"/>
            <person name="Wu L."/>
            <person name="Ma J."/>
        </authorList>
    </citation>
    <scope>NUCLEOTIDE SEQUENCE [LARGE SCALE GENOMIC DNA]</scope>
    <source>
        <strain evidence="4">JCM 9687</strain>
    </source>
</reference>
<feature type="domain" description="AB hydrolase-1" evidence="2">
    <location>
        <begin position="33"/>
        <end position="276"/>
    </location>
</feature>
<dbReference type="PRINTS" id="PR00111">
    <property type="entry name" value="ABHYDROLASE"/>
</dbReference>